<gene>
    <name evidence="2" type="ORF">L195_g035693</name>
</gene>
<dbReference type="InterPro" id="IPR046796">
    <property type="entry name" value="Transposase_32_dom"/>
</dbReference>
<protein>
    <recommendedName>
        <fullName evidence="1">Putative plant transposon protein domain-containing protein</fullName>
    </recommendedName>
</protein>
<dbReference type="Pfam" id="PF20167">
    <property type="entry name" value="Transposase_32"/>
    <property type="match status" value="1"/>
</dbReference>
<proteinExistence type="predicted"/>
<organism evidence="2 3">
    <name type="scientific">Trifolium pratense</name>
    <name type="common">Red clover</name>
    <dbReference type="NCBI Taxonomy" id="57577"/>
    <lineage>
        <taxon>Eukaryota</taxon>
        <taxon>Viridiplantae</taxon>
        <taxon>Streptophyta</taxon>
        <taxon>Embryophyta</taxon>
        <taxon>Tracheophyta</taxon>
        <taxon>Spermatophyta</taxon>
        <taxon>Magnoliopsida</taxon>
        <taxon>eudicotyledons</taxon>
        <taxon>Gunneridae</taxon>
        <taxon>Pentapetalae</taxon>
        <taxon>rosids</taxon>
        <taxon>fabids</taxon>
        <taxon>Fabales</taxon>
        <taxon>Fabaceae</taxon>
        <taxon>Papilionoideae</taxon>
        <taxon>50 kb inversion clade</taxon>
        <taxon>NPAAA clade</taxon>
        <taxon>Hologalegina</taxon>
        <taxon>IRL clade</taxon>
        <taxon>Trifolieae</taxon>
        <taxon>Trifolium</taxon>
    </lineage>
</organism>
<evidence type="ECO:0000313" key="2">
    <source>
        <dbReference type="EMBL" id="PNX79706.1"/>
    </source>
</evidence>
<comment type="caution">
    <text evidence="2">The sequence shown here is derived from an EMBL/GenBank/DDBJ whole genome shotgun (WGS) entry which is preliminary data.</text>
</comment>
<name>A0A2K3LMF2_TRIPR</name>
<evidence type="ECO:0000313" key="3">
    <source>
        <dbReference type="Proteomes" id="UP000236291"/>
    </source>
</evidence>
<reference evidence="2 3" key="1">
    <citation type="journal article" date="2014" name="Am. J. Bot.">
        <title>Genome assembly and annotation for red clover (Trifolium pratense; Fabaceae).</title>
        <authorList>
            <person name="Istvanek J."/>
            <person name="Jaros M."/>
            <person name="Krenek A."/>
            <person name="Repkova J."/>
        </authorList>
    </citation>
    <scope>NUCLEOTIDE SEQUENCE [LARGE SCALE GENOMIC DNA]</scope>
    <source>
        <strain evidence="3">cv. Tatra</strain>
        <tissue evidence="2">Young leaves</tissue>
    </source>
</reference>
<dbReference type="Proteomes" id="UP000236291">
    <property type="component" value="Unassembled WGS sequence"/>
</dbReference>
<sequence>MPVGRQNIFLSPTCAEHFNLIEEKGVIQERSINFPDITFLPEMETTARHYSWIYFNSLIGDCNISWVREFYADAVAYFEEDFTSAVRGVRVSYTPAVIDVVFGFAPPEHCWAHQWRHSAHTEDEYDQILHTLALPGRDWQYTSTCPPEYH</sequence>
<reference evidence="2 3" key="2">
    <citation type="journal article" date="2017" name="Front. Plant Sci.">
        <title>Gene Classification and Mining of Molecular Markers Useful in Red Clover (Trifolium pratense) Breeding.</title>
        <authorList>
            <person name="Istvanek J."/>
            <person name="Dluhosova J."/>
            <person name="Dluhos P."/>
            <person name="Patkova L."/>
            <person name="Nedelnik J."/>
            <person name="Repkova J."/>
        </authorList>
    </citation>
    <scope>NUCLEOTIDE SEQUENCE [LARGE SCALE GENOMIC DNA]</scope>
    <source>
        <strain evidence="3">cv. Tatra</strain>
        <tissue evidence="2">Young leaves</tissue>
    </source>
</reference>
<dbReference type="AlphaFoldDB" id="A0A2K3LMF2"/>
<accession>A0A2K3LMF2</accession>
<feature type="domain" description="Putative plant transposon protein" evidence="1">
    <location>
        <begin position="49"/>
        <end position="142"/>
    </location>
</feature>
<evidence type="ECO:0000259" key="1">
    <source>
        <dbReference type="Pfam" id="PF20167"/>
    </source>
</evidence>
<dbReference type="EMBL" id="ASHM01036453">
    <property type="protein sequence ID" value="PNX79706.1"/>
    <property type="molecule type" value="Genomic_DNA"/>
</dbReference>